<dbReference type="RefSeq" id="WP_158052649.1">
    <property type="nucleotide sequence ID" value="NZ_WBKB01000006.1"/>
</dbReference>
<proteinExistence type="predicted"/>
<evidence type="ECO:0000313" key="3">
    <source>
        <dbReference type="Proteomes" id="UP000433493"/>
    </source>
</evidence>
<dbReference type="OrthoDB" id="3292509at2"/>
<comment type="caution">
    <text evidence="2">The sequence shown here is derived from an EMBL/GenBank/DDBJ whole genome shotgun (WGS) entry which is preliminary data.</text>
</comment>
<dbReference type="EMBL" id="WBKB01000006">
    <property type="protein sequence ID" value="KAB1642194.1"/>
    <property type="molecule type" value="Genomic_DNA"/>
</dbReference>
<evidence type="ECO:0000313" key="2">
    <source>
        <dbReference type="EMBL" id="KAB1642194.1"/>
    </source>
</evidence>
<feature type="transmembrane region" description="Helical" evidence="1">
    <location>
        <begin position="85"/>
        <end position="104"/>
    </location>
</feature>
<keyword evidence="1" id="KW-1133">Transmembrane helix</keyword>
<evidence type="ECO:0000256" key="1">
    <source>
        <dbReference type="SAM" id="Phobius"/>
    </source>
</evidence>
<name>A0A7J5B9A9_9MICO</name>
<sequence>MRNISTRLLIACAAIGVAGGVLFTAHAWVGGLTVNTIPFLYGVTMGLYFLPGVLAQALFHRGGVALLTAALSGLVASPFQPIGFMAFLIGVVIGLVQELPFLIARYRVWKPWLFMVSGLICGLITMGAAFGILGSHNFNLLGTILVVVTFFISPPIFTVLGLWLAKALDGAGVARGLRADERLANNNRQGN</sequence>
<dbReference type="AlphaFoldDB" id="A0A7J5B9A9"/>
<gene>
    <name evidence="2" type="ORF">F8O05_10235</name>
</gene>
<keyword evidence="1" id="KW-0812">Transmembrane</keyword>
<feature type="transmembrane region" description="Helical" evidence="1">
    <location>
        <begin position="37"/>
        <end position="55"/>
    </location>
</feature>
<protein>
    <submittedName>
        <fullName evidence="2">ECF transporter S component</fullName>
    </submittedName>
</protein>
<dbReference type="Proteomes" id="UP000433493">
    <property type="component" value="Unassembled WGS sequence"/>
</dbReference>
<reference evidence="2 3" key="1">
    <citation type="submission" date="2019-09" db="EMBL/GenBank/DDBJ databases">
        <title>Phylogeny of genus Pseudoclavibacter and closely related genus.</title>
        <authorList>
            <person name="Li Y."/>
        </authorList>
    </citation>
    <scope>NUCLEOTIDE SEQUENCE [LARGE SCALE GENOMIC DNA]</scope>
    <source>
        <strain evidence="2 3">KCTC 13959</strain>
    </source>
</reference>
<dbReference type="InterPro" id="IPR017195">
    <property type="entry name" value="ABC_thiamin-permease_prd"/>
</dbReference>
<keyword evidence="1" id="KW-0472">Membrane</keyword>
<organism evidence="2 3">
    <name type="scientific">Gulosibacter chungangensis</name>
    <dbReference type="NCBI Taxonomy" id="979746"/>
    <lineage>
        <taxon>Bacteria</taxon>
        <taxon>Bacillati</taxon>
        <taxon>Actinomycetota</taxon>
        <taxon>Actinomycetes</taxon>
        <taxon>Micrococcales</taxon>
        <taxon>Microbacteriaceae</taxon>
        <taxon>Gulosibacter</taxon>
    </lineage>
</organism>
<feature type="transmembrane region" description="Helical" evidence="1">
    <location>
        <begin position="111"/>
        <end position="134"/>
    </location>
</feature>
<dbReference type="Pfam" id="PF09819">
    <property type="entry name" value="ABC_cobalt"/>
    <property type="match status" value="1"/>
</dbReference>
<feature type="transmembrane region" description="Helical" evidence="1">
    <location>
        <begin position="140"/>
        <end position="165"/>
    </location>
</feature>
<keyword evidence="3" id="KW-1185">Reference proteome</keyword>
<accession>A0A7J5B9A9</accession>